<feature type="domain" description="CCHC-type" evidence="6">
    <location>
        <begin position="310"/>
        <end position="325"/>
    </location>
</feature>
<dbReference type="AlphaFoldDB" id="A0AA38SVS0"/>
<keyword evidence="1" id="KW-0479">Metal-binding</keyword>
<reference evidence="8" key="1">
    <citation type="submission" date="2023-03" db="EMBL/GenBank/DDBJ databases">
        <title>Chromosome-scale reference genome and RAD-based genetic map of yellow starthistle (Centaurea solstitialis) reveal putative structural variation and QTLs associated with invader traits.</title>
        <authorList>
            <person name="Reatini B."/>
            <person name="Cang F.A."/>
            <person name="Jiang Q."/>
            <person name="Mckibben M.T.W."/>
            <person name="Barker M.S."/>
            <person name="Rieseberg L.H."/>
            <person name="Dlugosch K.M."/>
        </authorList>
    </citation>
    <scope>NUCLEOTIDE SEQUENCE</scope>
    <source>
        <strain evidence="8">CAN-66</strain>
        <tissue evidence="8">Leaf</tissue>
    </source>
</reference>
<organism evidence="8 9">
    <name type="scientific">Centaurea solstitialis</name>
    <name type="common">yellow star-thistle</name>
    <dbReference type="NCBI Taxonomy" id="347529"/>
    <lineage>
        <taxon>Eukaryota</taxon>
        <taxon>Viridiplantae</taxon>
        <taxon>Streptophyta</taxon>
        <taxon>Embryophyta</taxon>
        <taxon>Tracheophyta</taxon>
        <taxon>Spermatophyta</taxon>
        <taxon>Magnoliopsida</taxon>
        <taxon>eudicotyledons</taxon>
        <taxon>Gunneridae</taxon>
        <taxon>Pentapetalae</taxon>
        <taxon>asterids</taxon>
        <taxon>campanulids</taxon>
        <taxon>Asterales</taxon>
        <taxon>Asteraceae</taxon>
        <taxon>Carduoideae</taxon>
        <taxon>Cardueae</taxon>
        <taxon>Centaureinae</taxon>
        <taxon>Centaurea</taxon>
    </lineage>
</organism>
<dbReference type="GO" id="GO:0003676">
    <property type="term" value="F:nucleic acid binding"/>
    <property type="evidence" value="ECO:0007669"/>
    <property type="project" value="InterPro"/>
</dbReference>
<dbReference type="PROSITE" id="PS50966">
    <property type="entry name" value="ZF_SWIM"/>
    <property type="match status" value="1"/>
</dbReference>
<evidence type="ECO:0000313" key="9">
    <source>
        <dbReference type="Proteomes" id="UP001172457"/>
    </source>
</evidence>
<proteinExistence type="predicted"/>
<feature type="region of interest" description="Disordered" evidence="5">
    <location>
        <begin position="266"/>
        <end position="296"/>
    </location>
</feature>
<keyword evidence="2 4" id="KW-0863">Zinc-finger</keyword>
<dbReference type="SMART" id="SM00575">
    <property type="entry name" value="ZnF_PMZ"/>
    <property type="match status" value="1"/>
</dbReference>
<dbReference type="InterPro" id="IPR006564">
    <property type="entry name" value="Znf_PMZ"/>
</dbReference>
<dbReference type="PANTHER" id="PTHR31973">
    <property type="entry name" value="POLYPROTEIN, PUTATIVE-RELATED"/>
    <property type="match status" value="1"/>
</dbReference>
<name>A0AA38SVS0_9ASTR</name>
<dbReference type="PROSITE" id="PS50158">
    <property type="entry name" value="ZF_CCHC"/>
    <property type="match status" value="1"/>
</dbReference>
<feature type="domain" description="SWIM-type" evidence="7">
    <location>
        <begin position="189"/>
        <end position="230"/>
    </location>
</feature>
<evidence type="ECO:0000313" key="8">
    <source>
        <dbReference type="EMBL" id="KAJ9542806.1"/>
    </source>
</evidence>
<protein>
    <recommendedName>
        <fullName evidence="10">SWIM-type domain-containing protein</fullName>
    </recommendedName>
</protein>
<evidence type="ECO:0000259" key="7">
    <source>
        <dbReference type="PROSITE" id="PS50966"/>
    </source>
</evidence>
<evidence type="ECO:0000256" key="4">
    <source>
        <dbReference type="PROSITE-ProRule" id="PRU00047"/>
    </source>
</evidence>
<keyword evidence="9" id="KW-1185">Reference proteome</keyword>
<feature type="compositionally biased region" description="Polar residues" evidence="5">
    <location>
        <begin position="376"/>
        <end position="389"/>
    </location>
</feature>
<comment type="caution">
    <text evidence="8">The sequence shown here is derived from an EMBL/GenBank/DDBJ whole genome shotgun (WGS) entry which is preliminary data.</text>
</comment>
<dbReference type="Pfam" id="PF04434">
    <property type="entry name" value="SWIM"/>
    <property type="match status" value="1"/>
</dbReference>
<evidence type="ECO:0000256" key="1">
    <source>
        <dbReference type="ARBA" id="ARBA00022723"/>
    </source>
</evidence>
<dbReference type="InterPro" id="IPR001878">
    <property type="entry name" value="Znf_CCHC"/>
</dbReference>
<feature type="compositionally biased region" description="Basic residues" evidence="5">
    <location>
        <begin position="338"/>
        <end position="351"/>
    </location>
</feature>
<evidence type="ECO:0000256" key="2">
    <source>
        <dbReference type="ARBA" id="ARBA00022771"/>
    </source>
</evidence>
<feature type="region of interest" description="Disordered" evidence="5">
    <location>
        <begin position="334"/>
        <end position="445"/>
    </location>
</feature>
<evidence type="ECO:0000256" key="3">
    <source>
        <dbReference type="ARBA" id="ARBA00022833"/>
    </source>
</evidence>
<evidence type="ECO:0000256" key="5">
    <source>
        <dbReference type="SAM" id="MobiDB-lite"/>
    </source>
</evidence>
<dbReference type="EMBL" id="JARYMX010000007">
    <property type="protein sequence ID" value="KAJ9542806.1"/>
    <property type="molecule type" value="Genomic_DNA"/>
</dbReference>
<accession>A0AA38SVS0</accession>
<dbReference type="Proteomes" id="UP001172457">
    <property type="component" value="Chromosome 7"/>
</dbReference>
<sequence length="445" mass="50243">MLTPSQCRRAKMWALNVYEKSLVEHHGLLRAYGDELLRSNLGSTVKLGVTTNPDDQVYFDRFYVCLHGLKEGELLTAIGRDGNNHIFLVAWAVVNVENKDNWEWFIRLLGEDLDIPHGEGLTIMSDQHKDQTHHHHVRIRLILMERMERMRRISASWTHDICPTVITRIEAAMRSQRYWHVLPGGPMVFEVRQQEDAFIVNEVNKTCTCRMWQLSGIPCLHAVAAICFINKHPQDYVPDWFRKVKYQDTYASHILVVQGINQWPPNELNKPLPPKPRTMPGRPKKKRKRAIHEPTPHVGRVSKVGTIITCHNCGGEGHNKNGCKEAKNKGAVVEKPSKAKGKGTAKAKGINKGKGIDKGKGIAMDTDARKGLRPSQEGTKSDGAQTVASKQEVKGTEGITKKVRKQRVKGQMPTRRQTQARISKINMQKKVPGPGNTRDDAMLVD</sequence>
<dbReference type="GO" id="GO:0008270">
    <property type="term" value="F:zinc ion binding"/>
    <property type="evidence" value="ECO:0007669"/>
    <property type="project" value="UniProtKB-KW"/>
</dbReference>
<dbReference type="InterPro" id="IPR007527">
    <property type="entry name" value="Znf_SWIM"/>
</dbReference>
<evidence type="ECO:0000259" key="6">
    <source>
        <dbReference type="PROSITE" id="PS50158"/>
    </source>
</evidence>
<gene>
    <name evidence="8" type="ORF">OSB04_029312</name>
</gene>
<feature type="compositionally biased region" description="Basic and acidic residues" evidence="5">
    <location>
        <begin position="354"/>
        <end position="370"/>
    </location>
</feature>
<keyword evidence="3" id="KW-0862">Zinc</keyword>
<dbReference type="PANTHER" id="PTHR31973:SF189">
    <property type="entry name" value="TRANSPOSASE, MUDR, PLANT, MULE TRANSPOSASE DOMAIN PROTEIN-RELATED"/>
    <property type="match status" value="1"/>
</dbReference>
<evidence type="ECO:0008006" key="10">
    <source>
        <dbReference type="Google" id="ProtNLM"/>
    </source>
</evidence>